<evidence type="ECO:0000256" key="1">
    <source>
        <dbReference type="SAM" id="MobiDB-lite"/>
    </source>
</evidence>
<proteinExistence type="predicted"/>
<feature type="region of interest" description="Disordered" evidence="1">
    <location>
        <begin position="35"/>
        <end position="59"/>
    </location>
</feature>
<organism evidence="3 4">
    <name type="scientific">Dichomitus squalens</name>
    <dbReference type="NCBI Taxonomy" id="114155"/>
    <lineage>
        <taxon>Eukaryota</taxon>
        <taxon>Fungi</taxon>
        <taxon>Dikarya</taxon>
        <taxon>Basidiomycota</taxon>
        <taxon>Agaricomycotina</taxon>
        <taxon>Agaricomycetes</taxon>
        <taxon>Polyporales</taxon>
        <taxon>Polyporaceae</taxon>
        <taxon>Dichomitus</taxon>
    </lineage>
</organism>
<feature type="compositionally biased region" description="Polar residues" evidence="1">
    <location>
        <begin position="45"/>
        <end position="59"/>
    </location>
</feature>
<feature type="non-terminal residue" evidence="3">
    <location>
        <position position="75"/>
    </location>
</feature>
<dbReference type="AlphaFoldDB" id="A0A4Q9PFG8"/>
<gene>
    <name evidence="3" type="ORF">BD310DRAFT_941284</name>
</gene>
<keyword evidence="4" id="KW-1185">Reference proteome</keyword>
<evidence type="ECO:0000313" key="3">
    <source>
        <dbReference type="EMBL" id="TBU51927.1"/>
    </source>
</evidence>
<keyword evidence="2" id="KW-0472">Membrane</keyword>
<name>A0A4Q9PFG8_9APHY</name>
<keyword evidence="2" id="KW-1133">Transmembrane helix</keyword>
<sequence length="75" mass="8078">MDLTIAATTHVLGHLVLLRLPFAFVSLLSSLRRSPQRTTLRRKPTGSTSSCESRTSNLKTDSADGLALVRLGEGV</sequence>
<accession>A0A4Q9PFG8</accession>
<reference evidence="3 4" key="1">
    <citation type="submission" date="2019-01" db="EMBL/GenBank/DDBJ databases">
        <title>Draft genome sequences of three monokaryotic isolates of the white-rot basidiomycete fungus Dichomitus squalens.</title>
        <authorList>
            <consortium name="DOE Joint Genome Institute"/>
            <person name="Lopez S.C."/>
            <person name="Andreopoulos B."/>
            <person name="Pangilinan J."/>
            <person name="Lipzen A."/>
            <person name="Riley R."/>
            <person name="Ahrendt S."/>
            <person name="Ng V."/>
            <person name="Barry K."/>
            <person name="Daum C."/>
            <person name="Grigoriev I.V."/>
            <person name="Hilden K.S."/>
            <person name="Makela M.R."/>
            <person name="de Vries R.P."/>
        </authorList>
    </citation>
    <scope>NUCLEOTIDE SEQUENCE [LARGE SCALE GENOMIC DNA]</scope>
    <source>
        <strain evidence="3 4">CBS 464.89</strain>
    </source>
</reference>
<protein>
    <submittedName>
        <fullName evidence="3">Uncharacterized protein</fullName>
    </submittedName>
</protein>
<dbReference type="Proteomes" id="UP000292082">
    <property type="component" value="Unassembled WGS sequence"/>
</dbReference>
<evidence type="ECO:0000313" key="4">
    <source>
        <dbReference type="Proteomes" id="UP000292082"/>
    </source>
</evidence>
<dbReference type="EMBL" id="ML145276">
    <property type="protein sequence ID" value="TBU51927.1"/>
    <property type="molecule type" value="Genomic_DNA"/>
</dbReference>
<feature type="transmembrane region" description="Helical" evidence="2">
    <location>
        <begin position="12"/>
        <end position="31"/>
    </location>
</feature>
<evidence type="ECO:0000256" key="2">
    <source>
        <dbReference type="SAM" id="Phobius"/>
    </source>
</evidence>
<keyword evidence="2" id="KW-0812">Transmembrane</keyword>